<name>A0ABT2U675_9FIRM</name>
<proteinExistence type="predicted"/>
<protein>
    <submittedName>
        <fullName evidence="2">DUF4368 domain-containing protein</fullName>
    </submittedName>
</protein>
<evidence type="ECO:0000259" key="1">
    <source>
        <dbReference type="Pfam" id="PF14287"/>
    </source>
</evidence>
<organism evidence="2 3">
    <name type="scientific">Agathobaculum ammoniilyticum</name>
    <dbReference type="NCBI Taxonomy" id="2981778"/>
    <lineage>
        <taxon>Bacteria</taxon>
        <taxon>Bacillati</taxon>
        <taxon>Bacillota</taxon>
        <taxon>Clostridia</taxon>
        <taxon>Eubacteriales</taxon>
        <taxon>Butyricicoccaceae</taxon>
        <taxon>Agathobaculum</taxon>
    </lineage>
</organism>
<accession>A0ABT2U675</accession>
<gene>
    <name evidence="2" type="ORF">OCV66_10700</name>
</gene>
<feature type="domain" description="DUF4368" evidence="1">
    <location>
        <begin position="52"/>
        <end position="100"/>
    </location>
</feature>
<reference evidence="2 3" key="1">
    <citation type="journal article" date="2021" name="ISME Commun">
        <title>Automated analysis of genomic sequences facilitates high-throughput and comprehensive description of bacteria.</title>
        <authorList>
            <person name="Hitch T.C.A."/>
        </authorList>
    </citation>
    <scope>NUCLEOTIDE SEQUENCE [LARGE SCALE GENOMIC DNA]</scope>
    <source>
        <strain evidence="2 3">Sanger_34</strain>
    </source>
</reference>
<keyword evidence="3" id="KW-1185">Reference proteome</keyword>
<sequence>MVLKLPPILGLFPNPQFYVDDGYSDANFNRTDFQRVMPDMENDKIGIIITKDKRYTDIQKLTPELLRLFIQKIVVHEKDVKYSIHARQTEVIHYTDIGMVGNPAIRDQAENL</sequence>
<dbReference type="InterPro" id="IPR025378">
    <property type="entry name" value="DUF4368"/>
</dbReference>
<dbReference type="Pfam" id="PF14287">
    <property type="entry name" value="DUF4368"/>
    <property type="match status" value="1"/>
</dbReference>
<dbReference type="InterPro" id="IPR036162">
    <property type="entry name" value="Resolvase-like_N_sf"/>
</dbReference>
<dbReference type="EMBL" id="JAOQJE010000009">
    <property type="protein sequence ID" value="MCU6789551.1"/>
    <property type="molecule type" value="Genomic_DNA"/>
</dbReference>
<comment type="caution">
    <text evidence="2">The sequence shown here is derived from an EMBL/GenBank/DDBJ whole genome shotgun (WGS) entry which is preliminary data.</text>
</comment>
<dbReference type="RefSeq" id="WP_262564447.1">
    <property type="nucleotide sequence ID" value="NZ_JAOQJE010000009.1"/>
</dbReference>
<evidence type="ECO:0000313" key="3">
    <source>
        <dbReference type="Proteomes" id="UP001652397"/>
    </source>
</evidence>
<evidence type="ECO:0000313" key="2">
    <source>
        <dbReference type="EMBL" id="MCU6789551.1"/>
    </source>
</evidence>
<dbReference type="Gene3D" id="3.40.50.1390">
    <property type="entry name" value="Resolvase, N-terminal catalytic domain"/>
    <property type="match status" value="1"/>
</dbReference>
<dbReference type="Proteomes" id="UP001652397">
    <property type="component" value="Unassembled WGS sequence"/>
</dbReference>